<evidence type="ECO:0000313" key="3">
    <source>
        <dbReference type="Proteomes" id="UP000444185"/>
    </source>
</evidence>
<dbReference type="SUPFAM" id="SSF53067">
    <property type="entry name" value="Actin-like ATPase domain"/>
    <property type="match status" value="1"/>
</dbReference>
<feature type="domain" description="Gcp-like" evidence="1">
    <location>
        <begin position="31"/>
        <end position="120"/>
    </location>
</feature>
<name>A0A844XZD0_9SPHN</name>
<dbReference type="NCBIfam" id="TIGR03725">
    <property type="entry name" value="T6A_YeaZ"/>
    <property type="match status" value="1"/>
</dbReference>
<evidence type="ECO:0000259" key="1">
    <source>
        <dbReference type="Pfam" id="PF00814"/>
    </source>
</evidence>
<dbReference type="EMBL" id="WTYF01000004">
    <property type="protein sequence ID" value="MXO51034.1"/>
    <property type="molecule type" value="Genomic_DNA"/>
</dbReference>
<proteinExistence type="predicted"/>
<dbReference type="InterPro" id="IPR022496">
    <property type="entry name" value="T6A_TsaB"/>
</dbReference>
<dbReference type="OrthoDB" id="9809995at2"/>
<sequence>MRMLAIETATEACSVALFEDGDVIGSFHETIGRGHAERLVPMIAELPGKGRADEIRVSLGPGSFTGVRIGLATARALGVAWGTPVRGYPTLALVAAIAQAETAGPVTVSMNGGHGEWFLQEFAADGLPETEVRSLDPEEARLAARHPVVAGNRAAQLAEGLDGPRRALDILPDARGVGSMGERLLMDQLSPIYGRPPDAKLPGA</sequence>
<dbReference type="RefSeq" id="WP_160607572.1">
    <property type="nucleotide sequence ID" value="NZ_WTYF01000004.1"/>
</dbReference>
<organism evidence="2 3">
    <name type="scientific">Qipengyuania gaetbuli</name>
    <dbReference type="NCBI Taxonomy" id="266952"/>
    <lineage>
        <taxon>Bacteria</taxon>
        <taxon>Pseudomonadati</taxon>
        <taxon>Pseudomonadota</taxon>
        <taxon>Alphaproteobacteria</taxon>
        <taxon>Sphingomonadales</taxon>
        <taxon>Erythrobacteraceae</taxon>
        <taxon>Qipengyuania</taxon>
    </lineage>
</organism>
<protein>
    <submittedName>
        <fullName evidence="2">tRNA (Adenosine(37)-N6)-threonylcarbamoyltransferase complex dimerization subunit type 1 TsaB</fullName>
    </submittedName>
</protein>
<dbReference type="InterPro" id="IPR043129">
    <property type="entry name" value="ATPase_NBD"/>
</dbReference>
<dbReference type="GO" id="GO:0002949">
    <property type="term" value="P:tRNA threonylcarbamoyladenosine modification"/>
    <property type="evidence" value="ECO:0007669"/>
    <property type="project" value="InterPro"/>
</dbReference>
<accession>A0A844XZD0</accession>
<keyword evidence="2" id="KW-0808">Transferase</keyword>
<evidence type="ECO:0000313" key="2">
    <source>
        <dbReference type="EMBL" id="MXO51034.1"/>
    </source>
</evidence>
<dbReference type="AlphaFoldDB" id="A0A844XZD0"/>
<gene>
    <name evidence="2" type="primary">tsaB</name>
    <name evidence="2" type="ORF">GRI42_06935</name>
</gene>
<dbReference type="Gene3D" id="3.30.420.40">
    <property type="match status" value="2"/>
</dbReference>
<comment type="caution">
    <text evidence="2">The sequence shown here is derived from an EMBL/GenBank/DDBJ whole genome shotgun (WGS) entry which is preliminary data.</text>
</comment>
<reference evidence="2 3" key="1">
    <citation type="submission" date="2019-12" db="EMBL/GenBank/DDBJ databases">
        <title>Genomic-based taxomic classification of the family Erythrobacteraceae.</title>
        <authorList>
            <person name="Xu L."/>
        </authorList>
    </citation>
    <scope>NUCLEOTIDE SEQUENCE [LARGE SCALE GENOMIC DNA]</scope>
    <source>
        <strain evidence="2 3">DSM 16225</strain>
    </source>
</reference>
<dbReference type="Pfam" id="PF00814">
    <property type="entry name" value="TsaD"/>
    <property type="match status" value="1"/>
</dbReference>
<keyword evidence="3" id="KW-1185">Reference proteome</keyword>
<dbReference type="InterPro" id="IPR000905">
    <property type="entry name" value="Gcp-like_dom"/>
</dbReference>
<dbReference type="GO" id="GO:0016740">
    <property type="term" value="F:transferase activity"/>
    <property type="evidence" value="ECO:0007669"/>
    <property type="project" value="UniProtKB-KW"/>
</dbReference>
<dbReference type="Proteomes" id="UP000444185">
    <property type="component" value="Unassembled WGS sequence"/>
</dbReference>